<comment type="caution">
    <text evidence="2">The sequence shown here is derived from an EMBL/GenBank/DDBJ whole genome shotgun (WGS) entry which is preliminary data.</text>
</comment>
<dbReference type="EMBL" id="JASCZI010242462">
    <property type="protein sequence ID" value="MED6211150.1"/>
    <property type="molecule type" value="Genomic_DNA"/>
</dbReference>
<name>A0ABU6YL79_9FABA</name>
<evidence type="ECO:0000256" key="1">
    <source>
        <dbReference type="SAM" id="MobiDB-lite"/>
    </source>
</evidence>
<evidence type="ECO:0000313" key="3">
    <source>
        <dbReference type="Proteomes" id="UP001341840"/>
    </source>
</evidence>
<sequence length="122" mass="13483">MEQPQFSKITTIPFTSTGKLQEPRKVRNSAKISGIKFLAPLPGNLETQVSQLAKQLTTRAPNTFPSDTEVNPKAECKAISVMMVEEAPTKKEVSRSKKRQQQSLSLGRNLLVGNPSHSRSSY</sequence>
<reference evidence="2 3" key="1">
    <citation type="journal article" date="2023" name="Plants (Basel)">
        <title>Bridging the Gap: Combining Genomics and Transcriptomics Approaches to Understand Stylosanthes scabra, an Orphan Legume from the Brazilian Caatinga.</title>
        <authorList>
            <person name="Ferreira-Neto J.R.C."/>
            <person name="da Silva M.D."/>
            <person name="Binneck E."/>
            <person name="de Melo N.F."/>
            <person name="da Silva R.H."/>
            <person name="de Melo A.L.T.M."/>
            <person name="Pandolfi V."/>
            <person name="Bustamante F.O."/>
            <person name="Brasileiro-Vidal A.C."/>
            <person name="Benko-Iseppon A.M."/>
        </authorList>
    </citation>
    <scope>NUCLEOTIDE SEQUENCE [LARGE SCALE GENOMIC DNA]</scope>
    <source>
        <tissue evidence="2">Leaves</tissue>
    </source>
</reference>
<dbReference type="Proteomes" id="UP001341840">
    <property type="component" value="Unassembled WGS sequence"/>
</dbReference>
<protein>
    <submittedName>
        <fullName evidence="2">Uncharacterized protein</fullName>
    </submittedName>
</protein>
<feature type="region of interest" description="Disordered" evidence="1">
    <location>
        <begin position="87"/>
        <end position="122"/>
    </location>
</feature>
<accession>A0ABU6YL79</accession>
<gene>
    <name evidence="2" type="ORF">PIB30_070872</name>
</gene>
<proteinExistence type="predicted"/>
<feature type="compositionally biased region" description="Polar residues" evidence="1">
    <location>
        <begin position="1"/>
        <end position="19"/>
    </location>
</feature>
<evidence type="ECO:0000313" key="2">
    <source>
        <dbReference type="EMBL" id="MED6211150.1"/>
    </source>
</evidence>
<keyword evidence="3" id="KW-1185">Reference proteome</keyword>
<feature type="region of interest" description="Disordered" evidence="1">
    <location>
        <begin position="1"/>
        <end position="25"/>
    </location>
</feature>
<organism evidence="2 3">
    <name type="scientific">Stylosanthes scabra</name>
    <dbReference type="NCBI Taxonomy" id="79078"/>
    <lineage>
        <taxon>Eukaryota</taxon>
        <taxon>Viridiplantae</taxon>
        <taxon>Streptophyta</taxon>
        <taxon>Embryophyta</taxon>
        <taxon>Tracheophyta</taxon>
        <taxon>Spermatophyta</taxon>
        <taxon>Magnoliopsida</taxon>
        <taxon>eudicotyledons</taxon>
        <taxon>Gunneridae</taxon>
        <taxon>Pentapetalae</taxon>
        <taxon>rosids</taxon>
        <taxon>fabids</taxon>
        <taxon>Fabales</taxon>
        <taxon>Fabaceae</taxon>
        <taxon>Papilionoideae</taxon>
        <taxon>50 kb inversion clade</taxon>
        <taxon>dalbergioids sensu lato</taxon>
        <taxon>Dalbergieae</taxon>
        <taxon>Pterocarpus clade</taxon>
        <taxon>Stylosanthes</taxon>
    </lineage>
</organism>